<keyword evidence="5" id="KW-0949">S-adenosyl-L-methionine</keyword>
<reference evidence="7 8" key="1">
    <citation type="journal article" date="2016" name="Mol. Biol. Evol.">
        <title>Comparative Genomics of Early-Diverging Mushroom-Forming Fungi Provides Insights into the Origins of Lignocellulose Decay Capabilities.</title>
        <authorList>
            <person name="Nagy L.G."/>
            <person name="Riley R."/>
            <person name="Tritt A."/>
            <person name="Adam C."/>
            <person name="Daum C."/>
            <person name="Floudas D."/>
            <person name="Sun H."/>
            <person name="Yadav J.S."/>
            <person name="Pangilinan J."/>
            <person name="Larsson K.H."/>
            <person name="Matsuura K."/>
            <person name="Barry K."/>
            <person name="Labutti K."/>
            <person name="Kuo R."/>
            <person name="Ohm R.A."/>
            <person name="Bhattacharya S.S."/>
            <person name="Shirouzu T."/>
            <person name="Yoshinaga Y."/>
            <person name="Martin F.M."/>
            <person name="Grigoriev I.V."/>
            <person name="Hibbett D.S."/>
        </authorList>
    </citation>
    <scope>NUCLEOTIDE SEQUENCE [LARGE SCALE GENOMIC DNA]</scope>
    <source>
        <strain evidence="7 8">HHB14362 ss-1</strain>
    </source>
</reference>
<dbReference type="Pfam" id="PF04140">
    <property type="entry name" value="ICMT"/>
    <property type="match status" value="1"/>
</dbReference>
<keyword evidence="4" id="KW-0472">Membrane</keyword>
<dbReference type="GO" id="GO:0005789">
    <property type="term" value="C:endoplasmic reticulum membrane"/>
    <property type="evidence" value="ECO:0007669"/>
    <property type="project" value="UniProtKB-SubCell"/>
</dbReference>
<comment type="subcellular location">
    <subcellularLocation>
        <location evidence="5">Endoplasmic reticulum membrane</location>
        <topology evidence="5">Multi-pass membrane protein</topology>
    </subcellularLocation>
    <subcellularLocation>
        <location evidence="1">Membrane</location>
        <topology evidence="1">Multi-pass membrane protein</topology>
    </subcellularLocation>
</comment>
<keyword evidence="6" id="KW-0732">Signal</keyword>
<dbReference type="Gene3D" id="1.20.120.1630">
    <property type="match status" value="1"/>
</dbReference>
<dbReference type="OrthoDB" id="422086at2759"/>
<name>A0A165MI64_9AGAM</name>
<dbReference type="Proteomes" id="UP000076761">
    <property type="component" value="Unassembled WGS sequence"/>
</dbReference>
<keyword evidence="5" id="KW-0256">Endoplasmic reticulum</keyword>
<protein>
    <recommendedName>
        <fullName evidence="5">Protein-S-isoprenylcysteine O-methyltransferase</fullName>
        <ecNumber evidence="5">2.1.1.100</ecNumber>
    </recommendedName>
</protein>
<organism evidence="7 8">
    <name type="scientific">Neolentinus lepideus HHB14362 ss-1</name>
    <dbReference type="NCBI Taxonomy" id="1314782"/>
    <lineage>
        <taxon>Eukaryota</taxon>
        <taxon>Fungi</taxon>
        <taxon>Dikarya</taxon>
        <taxon>Basidiomycota</taxon>
        <taxon>Agaricomycotina</taxon>
        <taxon>Agaricomycetes</taxon>
        <taxon>Gloeophyllales</taxon>
        <taxon>Gloeophyllaceae</taxon>
        <taxon>Neolentinus</taxon>
    </lineage>
</organism>
<evidence type="ECO:0000256" key="4">
    <source>
        <dbReference type="ARBA" id="ARBA00023136"/>
    </source>
</evidence>
<evidence type="ECO:0000256" key="3">
    <source>
        <dbReference type="ARBA" id="ARBA00022989"/>
    </source>
</evidence>
<dbReference type="InterPro" id="IPR052527">
    <property type="entry name" value="Metal_cation-efflux_comp"/>
</dbReference>
<feature type="signal peptide" evidence="6">
    <location>
        <begin position="1"/>
        <end position="19"/>
    </location>
</feature>
<dbReference type="PANTHER" id="PTHR43847:SF1">
    <property type="entry name" value="BLL3993 PROTEIN"/>
    <property type="match status" value="1"/>
</dbReference>
<evidence type="ECO:0000313" key="8">
    <source>
        <dbReference type="Proteomes" id="UP000076761"/>
    </source>
</evidence>
<dbReference type="STRING" id="1314782.A0A165MI64"/>
<dbReference type="AlphaFoldDB" id="A0A165MI64"/>
<keyword evidence="8" id="KW-1185">Reference proteome</keyword>
<accession>A0A165MI64</accession>
<comment type="similarity">
    <text evidence="5">Belongs to the class VI-like SAM-binding methyltransferase superfamily. Isoprenylcysteine carboxyl methyltransferase family.</text>
</comment>
<comment type="catalytic activity">
    <reaction evidence="5">
        <text>[protein]-C-terminal S-[(2E,6E)-farnesyl]-L-cysteine + S-adenosyl-L-methionine = [protein]-C-terminal S-[(2E,6E)-farnesyl]-L-cysteine methyl ester + S-adenosyl-L-homocysteine</text>
        <dbReference type="Rhea" id="RHEA:21672"/>
        <dbReference type="Rhea" id="RHEA-COMP:12125"/>
        <dbReference type="Rhea" id="RHEA-COMP:12126"/>
        <dbReference type="ChEBI" id="CHEBI:57856"/>
        <dbReference type="ChEBI" id="CHEBI:59789"/>
        <dbReference type="ChEBI" id="CHEBI:90510"/>
        <dbReference type="ChEBI" id="CHEBI:90511"/>
        <dbReference type="EC" id="2.1.1.100"/>
    </reaction>
</comment>
<evidence type="ECO:0000256" key="6">
    <source>
        <dbReference type="SAM" id="SignalP"/>
    </source>
</evidence>
<dbReference type="GO" id="GO:0032259">
    <property type="term" value="P:methylation"/>
    <property type="evidence" value="ECO:0007669"/>
    <property type="project" value="UniProtKB-KW"/>
</dbReference>
<feature type="chain" id="PRO_5007862542" description="Protein-S-isoprenylcysteine O-methyltransferase" evidence="6">
    <location>
        <begin position="20"/>
        <end position="224"/>
    </location>
</feature>
<dbReference type="EMBL" id="KV425686">
    <property type="protein sequence ID" value="KZT18359.1"/>
    <property type="molecule type" value="Genomic_DNA"/>
</dbReference>
<evidence type="ECO:0000313" key="7">
    <source>
        <dbReference type="EMBL" id="KZT18359.1"/>
    </source>
</evidence>
<dbReference type="GO" id="GO:0004671">
    <property type="term" value="F:protein C-terminal S-isoprenylcysteine carboxyl O-methyltransferase activity"/>
    <property type="evidence" value="ECO:0007669"/>
    <property type="project" value="UniProtKB-EC"/>
</dbReference>
<proteinExistence type="inferred from homology"/>
<keyword evidence="5" id="KW-0808">Transferase</keyword>
<dbReference type="EC" id="2.1.1.100" evidence="5"/>
<gene>
    <name evidence="7" type="ORF">NEOLEDRAFT_1080424</name>
</gene>
<evidence type="ECO:0000256" key="2">
    <source>
        <dbReference type="ARBA" id="ARBA00022692"/>
    </source>
</evidence>
<evidence type="ECO:0000256" key="5">
    <source>
        <dbReference type="RuleBase" id="RU362022"/>
    </source>
</evidence>
<keyword evidence="3" id="KW-1133">Transmembrane helix</keyword>
<dbReference type="InParanoid" id="A0A165MI64"/>
<sequence>MSLLRAPLTLLSSFNIGVCLTPPNPPISDEERKGYAPATSEAAFYLGGLCDTATLLAAHFPAHPLSQRTLSLLSPHTATPSLSPTPAFLLGTLLTALGTYIRYTCYRALGTLFTYELSIRKDHALITTGPYAYVRHPSYTAALVAYAGAHVSLLGPGSWLRECGWLETRAGRAGLWALGANALFLVAFIAKRVATEDRTLRAQFGEEWDRWAARVPYRIIPYVF</sequence>
<keyword evidence="5" id="KW-0489">Methyltransferase</keyword>
<evidence type="ECO:0000256" key="1">
    <source>
        <dbReference type="ARBA" id="ARBA00004141"/>
    </source>
</evidence>
<dbReference type="InterPro" id="IPR007269">
    <property type="entry name" value="ICMT_MeTrfase"/>
</dbReference>
<keyword evidence="2" id="KW-0812">Transmembrane</keyword>
<dbReference type="PANTHER" id="PTHR43847">
    <property type="entry name" value="BLL3993 PROTEIN"/>
    <property type="match status" value="1"/>
</dbReference>